<feature type="domain" description="Primosomal protein N' 3' DNA-binding" evidence="4">
    <location>
        <begin position="6"/>
        <end position="103"/>
    </location>
</feature>
<evidence type="ECO:0000256" key="3">
    <source>
        <dbReference type="ARBA" id="ARBA00023125"/>
    </source>
</evidence>
<dbReference type="GO" id="GO:0003677">
    <property type="term" value="F:DNA binding"/>
    <property type="evidence" value="ECO:0007669"/>
    <property type="project" value="UniProtKB-KW"/>
</dbReference>
<dbReference type="FunFam" id="3.40.1440.60:FF:000001">
    <property type="entry name" value="Primosomal protein N"/>
    <property type="match status" value="1"/>
</dbReference>
<dbReference type="GO" id="GO:0005524">
    <property type="term" value="F:ATP binding"/>
    <property type="evidence" value="ECO:0007669"/>
    <property type="project" value="UniProtKB-KW"/>
</dbReference>
<dbReference type="Proteomes" id="UP000885753">
    <property type="component" value="Unassembled WGS sequence"/>
</dbReference>
<dbReference type="GO" id="GO:0006310">
    <property type="term" value="P:DNA recombination"/>
    <property type="evidence" value="ECO:0007669"/>
    <property type="project" value="TreeGrafter"/>
</dbReference>
<comment type="caution">
    <text evidence="5">The sequence shown here is derived from an EMBL/GenBank/DDBJ whole genome shotgun (WGS) entry which is preliminary data.</text>
</comment>
<keyword evidence="3" id="KW-0238">DNA-binding</keyword>
<sequence>MSHFINVILPLPLEKHFTYSVSPAEAEFLQPGMRVAVPFGKTKIYTGFVSAVHHNDPKIYEAKPIEQILDKTPIVTPRQLKFWQWIASYYMCTEGEVLRAAVPSAFLLESETIVQLLRNAEVDEEDLTDDEFLLYEALQRQSSLKINEIIQLLDKKTVLPVINSMVEKRVVVVNQEIYEQYRPKMERYV</sequence>
<proteinExistence type="predicted"/>
<dbReference type="GO" id="GO:0043138">
    <property type="term" value="F:3'-5' DNA helicase activity"/>
    <property type="evidence" value="ECO:0007669"/>
    <property type="project" value="TreeGrafter"/>
</dbReference>
<dbReference type="EMBL" id="DSEE01000378">
    <property type="protein sequence ID" value="HER40585.1"/>
    <property type="molecule type" value="Genomic_DNA"/>
</dbReference>
<dbReference type="GO" id="GO:0006270">
    <property type="term" value="P:DNA replication initiation"/>
    <property type="evidence" value="ECO:0007669"/>
    <property type="project" value="TreeGrafter"/>
</dbReference>
<name>A0A7C2M4B0_9FLAO</name>
<accession>A0A7C2M4B0</accession>
<dbReference type="AlphaFoldDB" id="A0A7C2M4B0"/>
<organism evidence="5">
    <name type="scientific">Salinimicrobium catena</name>
    <dbReference type="NCBI Taxonomy" id="390640"/>
    <lineage>
        <taxon>Bacteria</taxon>
        <taxon>Pseudomonadati</taxon>
        <taxon>Bacteroidota</taxon>
        <taxon>Flavobacteriia</taxon>
        <taxon>Flavobacteriales</taxon>
        <taxon>Flavobacteriaceae</taxon>
        <taxon>Salinimicrobium</taxon>
    </lineage>
</organism>
<dbReference type="Gene3D" id="3.40.1440.60">
    <property type="entry name" value="PriA, 3(prime) DNA-binding domain"/>
    <property type="match status" value="1"/>
</dbReference>
<dbReference type="InterPro" id="IPR041222">
    <property type="entry name" value="PriA_3primeBD"/>
</dbReference>
<evidence type="ECO:0000259" key="4">
    <source>
        <dbReference type="Pfam" id="PF17764"/>
    </source>
</evidence>
<keyword evidence="1" id="KW-0547">Nucleotide-binding</keyword>
<keyword evidence="2" id="KW-0067">ATP-binding</keyword>
<evidence type="ECO:0000256" key="2">
    <source>
        <dbReference type="ARBA" id="ARBA00022840"/>
    </source>
</evidence>
<dbReference type="Pfam" id="PF17764">
    <property type="entry name" value="PriA_3primeBD"/>
    <property type="match status" value="1"/>
</dbReference>
<protein>
    <submittedName>
        <fullName evidence="5">Primosomal protein N</fullName>
    </submittedName>
</protein>
<dbReference type="InterPro" id="IPR042115">
    <property type="entry name" value="PriA_3primeBD_sf"/>
</dbReference>
<gene>
    <name evidence="5" type="ORF">ENO10_05135</name>
</gene>
<dbReference type="GO" id="GO:0006302">
    <property type="term" value="P:double-strand break repair"/>
    <property type="evidence" value="ECO:0007669"/>
    <property type="project" value="TreeGrafter"/>
</dbReference>
<evidence type="ECO:0000256" key="1">
    <source>
        <dbReference type="ARBA" id="ARBA00022741"/>
    </source>
</evidence>
<dbReference type="PANTHER" id="PTHR30580:SF0">
    <property type="entry name" value="PRIMOSOMAL PROTEIN N"/>
    <property type="match status" value="1"/>
</dbReference>
<evidence type="ECO:0000313" key="5">
    <source>
        <dbReference type="EMBL" id="HER40585.1"/>
    </source>
</evidence>
<feature type="non-terminal residue" evidence="5">
    <location>
        <position position="189"/>
    </location>
</feature>
<dbReference type="PANTHER" id="PTHR30580">
    <property type="entry name" value="PRIMOSOMAL PROTEIN N"/>
    <property type="match status" value="1"/>
</dbReference>
<reference evidence="5" key="1">
    <citation type="journal article" date="2020" name="mSystems">
        <title>Genome- and Community-Level Interaction Insights into Carbon Utilization and Element Cycling Functions of Hydrothermarchaeota in Hydrothermal Sediment.</title>
        <authorList>
            <person name="Zhou Z."/>
            <person name="Liu Y."/>
            <person name="Xu W."/>
            <person name="Pan J."/>
            <person name="Luo Z.H."/>
            <person name="Li M."/>
        </authorList>
    </citation>
    <scope>NUCLEOTIDE SEQUENCE [LARGE SCALE GENOMIC DNA]</scope>
    <source>
        <strain evidence="5">SpSt-1235</strain>
    </source>
</reference>